<dbReference type="GO" id="GO:0006355">
    <property type="term" value="P:regulation of DNA-templated transcription"/>
    <property type="evidence" value="ECO:0007669"/>
    <property type="project" value="TreeGrafter"/>
</dbReference>
<evidence type="ECO:0000259" key="1">
    <source>
        <dbReference type="Pfam" id="PF03466"/>
    </source>
</evidence>
<keyword evidence="3" id="KW-1185">Reference proteome</keyword>
<dbReference type="SUPFAM" id="SSF53850">
    <property type="entry name" value="Periplasmic binding protein-like II"/>
    <property type="match status" value="1"/>
</dbReference>
<dbReference type="PANTHER" id="PTHR30419:SF8">
    <property type="entry name" value="NITROGEN ASSIMILATION TRANSCRIPTIONAL ACTIVATOR-RELATED"/>
    <property type="match status" value="1"/>
</dbReference>
<dbReference type="AlphaFoldDB" id="A0A926HSK4"/>
<reference evidence="2" key="1">
    <citation type="submission" date="2020-08" db="EMBL/GenBank/DDBJ databases">
        <title>Genome public.</title>
        <authorList>
            <person name="Liu C."/>
            <person name="Sun Q."/>
        </authorList>
    </citation>
    <scope>NUCLEOTIDE SEQUENCE</scope>
    <source>
        <strain evidence="2">NSJ-40</strain>
    </source>
</reference>
<accession>A0A926HSK4</accession>
<sequence>MLQRCAEAGFVPQVTFTSSLWDLLLEMVAENKGVIIICRPLVEKLYSGRGGCVPLKKPEFPWTLWLITKKNRSLPGAAKSLWDFCAKV</sequence>
<dbReference type="InterPro" id="IPR050950">
    <property type="entry name" value="HTH-type_LysR_regulators"/>
</dbReference>
<evidence type="ECO:0000313" key="2">
    <source>
        <dbReference type="EMBL" id="MBC8534904.1"/>
    </source>
</evidence>
<dbReference type="Proteomes" id="UP000651482">
    <property type="component" value="Unassembled WGS sequence"/>
</dbReference>
<dbReference type="InterPro" id="IPR005119">
    <property type="entry name" value="LysR_subst-bd"/>
</dbReference>
<dbReference type="Gene3D" id="3.40.190.290">
    <property type="match status" value="1"/>
</dbReference>
<dbReference type="GO" id="GO:0005829">
    <property type="term" value="C:cytosol"/>
    <property type="evidence" value="ECO:0007669"/>
    <property type="project" value="TreeGrafter"/>
</dbReference>
<feature type="domain" description="LysR substrate-binding" evidence="1">
    <location>
        <begin position="2"/>
        <end position="86"/>
    </location>
</feature>
<dbReference type="EMBL" id="JACRSN010000026">
    <property type="protein sequence ID" value="MBC8534904.1"/>
    <property type="molecule type" value="Genomic_DNA"/>
</dbReference>
<name>A0A926HSK4_9FIRM</name>
<gene>
    <name evidence="2" type="ORF">IAG03_13145</name>
</gene>
<dbReference type="Pfam" id="PF03466">
    <property type="entry name" value="LysR_substrate"/>
    <property type="match status" value="1"/>
</dbReference>
<organism evidence="2 3">
    <name type="scientific">Yeguia hominis</name>
    <dbReference type="NCBI Taxonomy" id="2763662"/>
    <lineage>
        <taxon>Bacteria</taxon>
        <taxon>Bacillati</taxon>
        <taxon>Bacillota</taxon>
        <taxon>Clostridia</taxon>
        <taxon>Eubacteriales</taxon>
        <taxon>Yeguiaceae</taxon>
        <taxon>Yeguia</taxon>
    </lineage>
</organism>
<comment type="caution">
    <text evidence="2">The sequence shown here is derived from an EMBL/GenBank/DDBJ whole genome shotgun (WGS) entry which is preliminary data.</text>
</comment>
<dbReference type="RefSeq" id="WP_430472466.1">
    <property type="nucleotide sequence ID" value="NZ_JACRSN010000026.1"/>
</dbReference>
<protein>
    <recommendedName>
        <fullName evidence="1">LysR substrate-binding domain-containing protein</fullName>
    </recommendedName>
</protein>
<dbReference type="PANTHER" id="PTHR30419">
    <property type="entry name" value="HTH-TYPE TRANSCRIPTIONAL REGULATOR YBHD"/>
    <property type="match status" value="1"/>
</dbReference>
<proteinExistence type="predicted"/>
<evidence type="ECO:0000313" key="3">
    <source>
        <dbReference type="Proteomes" id="UP000651482"/>
    </source>
</evidence>